<evidence type="ECO:0000256" key="1">
    <source>
        <dbReference type="ARBA" id="ARBA00022741"/>
    </source>
</evidence>
<keyword evidence="1" id="KW-0547">Nucleotide-binding</keyword>
<dbReference type="KEGG" id="ome:OLMES_2181"/>
<dbReference type="AlphaFoldDB" id="A0A1Y0I730"/>
<dbReference type="InterPro" id="IPR000873">
    <property type="entry name" value="AMP-dep_synth/lig_dom"/>
</dbReference>
<name>A0A1Y0I730_9GAMM</name>
<dbReference type="Gene3D" id="3.30.300.30">
    <property type="match status" value="1"/>
</dbReference>
<evidence type="ECO:0000313" key="6">
    <source>
        <dbReference type="Proteomes" id="UP000196027"/>
    </source>
</evidence>
<dbReference type="Pfam" id="PF23562">
    <property type="entry name" value="AMP-binding_C_3"/>
    <property type="match status" value="1"/>
</dbReference>
<dbReference type="GO" id="GO:0005524">
    <property type="term" value="F:ATP binding"/>
    <property type="evidence" value="ECO:0007669"/>
    <property type="project" value="UniProtKB-KW"/>
</dbReference>
<dbReference type="Proteomes" id="UP000196027">
    <property type="component" value="Chromosome"/>
</dbReference>
<accession>A0A1Y0I730</accession>
<dbReference type="InterPro" id="IPR042099">
    <property type="entry name" value="ANL_N_sf"/>
</dbReference>
<dbReference type="SUPFAM" id="SSF56801">
    <property type="entry name" value="Acetyl-CoA synthetase-like"/>
    <property type="match status" value="1"/>
</dbReference>
<organism evidence="5 6">
    <name type="scientific">Oleiphilus messinensis</name>
    <dbReference type="NCBI Taxonomy" id="141451"/>
    <lineage>
        <taxon>Bacteria</taxon>
        <taxon>Pseudomonadati</taxon>
        <taxon>Pseudomonadota</taxon>
        <taxon>Gammaproteobacteria</taxon>
        <taxon>Oceanospirillales</taxon>
        <taxon>Oleiphilaceae</taxon>
        <taxon>Oleiphilus</taxon>
    </lineage>
</organism>
<dbReference type="EMBL" id="CP021425">
    <property type="protein sequence ID" value="ARU56251.1"/>
    <property type="molecule type" value="Genomic_DNA"/>
</dbReference>
<sequence length="322" mass="35529">MSLYSGATVTFVESLDTFAEDLRSANPSLFISVPRLWMKFQAGILAKLPQKKLDKLLKLPIIGSLVRNKVKKQLGLSNARLCGSGTAPISPAILEWYRKIGINISEGWGMTETTGLAVMQYPFRTEKLGTIGQAVNGTEIKISDAGEILVRGDGVVNGYYKDDEKTAETFVDGWLHTGDKAEMDADGCLRITGRVKDIFKSGKGKYVVPVPIESLLYENNMIEQMCVMGSGLPQPVAVVVLSEETTQGLSQEEIQSSLSETLNSVNKRLEGHEKLDRIFVAKDPWTIENGLLTPTMKIKRNDLESLYAQAIAIESRDKVVWQ</sequence>
<evidence type="ECO:0000256" key="3">
    <source>
        <dbReference type="ARBA" id="ARBA00024484"/>
    </source>
</evidence>
<comment type="catalytic activity">
    <reaction evidence="3">
        <text>a long-chain fatty acid + ATP + CoA = a long-chain fatty acyl-CoA + AMP + diphosphate</text>
        <dbReference type="Rhea" id="RHEA:15421"/>
        <dbReference type="ChEBI" id="CHEBI:30616"/>
        <dbReference type="ChEBI" id="CHEBI:33019"/>
        <dbReference type="ChEBI" id="CHEBI:57287"/>
        <dbReference type="ChEBI" id="CHEBI:57560"/>
        <dbReference type="ChEBI" id="CHEBI:83139"/>
        <dbReference type="ChEBI" id="CHEBI:456215"/>
        <dbReference type="EC" id="6.2.1.3"/>
    </reaction>
    <physiologicalReaction direction="left-to-right" evidence="3">
        <dbReference type="Rhea" id="RHEA:15422"/>
    </physiologicalReaction>
</comment>
<dbReference type="Gene3D" id="3.40.50.12780">
    <property type="entry name" value="N-terminal domain of ligase-like"/>
    <property type="match status" value="1"/>
</dbReference>
<evidence type="ECO:0000259" key="4">
    <source>
        <dbReference type="Pfam" id="PF00501"/>
    </source>
</evidence>
<dbReference type="Pfam" id="PF00501">
    <property type="entry name" value="AMP-binding"/>
    <property type="match status" value="1"/>
</dbReference>
<dbReference type="PANTHER" id="PTHR43272:SF33">
    <property type="entry name" value="AMP-BINDING DOMAIN-CONTAINING PROTEIN-RELATED"/>
    <property type="match status" value="1"/>
</dbReference>
<evidence type="ECO:0000313" key="5">
    <source>
        <dbReference type="EMBL" id="ARU56251.1"/>
    </source>
</evidence>
<dbReference type="InterPro" id="IPR045851">
    <property type="entry name" value="AMP-bd_C_sf"/>
</dbReference>
<keyword evidence="2" id="KW-0067">ATP-binding</keyword>
<gene>
    <name evidence="5" type="ORF">OLMES_2181</name>
</gene>
<reference evidence="5 6" key="1">
    <citation type="submission" date="2017-05" db="EMBL/GenBank/DDBJ databases">
        <title>Genomic insights into alkan degradation activity of Oleiphilus messinensis.</title>
        <authorList>
            <person name="Kozyavkin S.A."/>
            <person name="Slesarev A.I."/>
            <person name="Golyshin P.N."/>
            <person name="Korzhenkov A."/>
            <person name="Golyshina O.N."/>
            <person name="Toshchakov S.V."/>
        </authorList>
    </citation>
    <scope>NUCLEOTIDE SEQUENCE [LARGE SCALE GENOMIC DNA]</scope>
    <source>
        <strain evidence="5 6">ME102</strain>
    </source>
</reference>
<dbReference type="OrthoDB" id="9803968at2"/>
<dbReference type="GO" id="GO:0004467">
    <property type="term" value="F:long-chain fatty acid-CoA ligase activity"/>
    <property type="evidence" value="ECO:0007669"/>
    <property type="project" value="UniProtKB-EC"/>
</dbReference>
<dbReference type="GO" id="GO:0016020">
    <property type="term" value="C:membrane"/>
    <property type="evidence" value="ECO:0007669"/>
    <property type="project" value="TreeGrafter"/>
</dbReference>
<dbReference type="PANTHER" id="PTHR43272">
    <property type="entry name" value="LONG-CHAIN-FATTY-ACID--COA LIGASE"/>
    <property type="match status" value="1"/>
</dbReference>
<keyword evidence="6" id="KW-1185">Reference proteome</keyword>
<evidence type="ECO:0000256" key="2">
    <source>
        <dbReference type="ARBA" id="ARBA00022840"/>
    </source>
</evidence>
<feature type="domain" description="AMP-dependent synthetase/ligase" evidence="4">
    <location>
        <begin position="2"/>
        <end position="160"/>
    </location>
</feature>
<proteinExistence type="predicted"/>
<protein>
    <submittedName>
        <fullName evidence="5">Long-chain acyl-CoA synthetase</fullName>
    </submittedName>
</protein>